<keyword evidence="11" id="KW-1185">Reference proteome</keyword>
<evidence type="ECO:0000313" key="11">
    <source>
        <dbReference type="Proteomes" id="UP001370348"/>
    </source>
</evidence>
<dbReference type="PANTHER" id="PTHR32071:SF86">
    <property type="entry name" value="TWO COMPONENT SIGNAL TRANSDUCTION SYSTEM SIGMA54-DEPENDENT RESPONSE REGULATOR FIS FAMILY"/>
    <property type="match status" value="1"/>
</dbReference>
<dbReference type="EMBL" id="CP089984">
    <property type="protein sequence ID" value="WXB12722.1"/>
    <property type="molecule type" value="Genomic_DNA"/>
</dbReference>
<dbReference type="InterPro" id="IPR027417">
    <property type="entry name" value="P-loop_NTPase"/>
</dbReference>
<dbReference type="RefSeq" id="WP_394822343.1">
    <property type="nucleotide sequence ID" value="NZ_CP089984.1"/>
</dbReference>
<evidence type="ECO:0000256" key="3">
    <source>
        <dbReference type="ARBA" id="ARBA00023015"/>
    </source>
</evidence>
<dbReference type="Proteomes" id="UP001370348">
    <property type="component" value="Chromosome"/>
</dbReference>
<dbReference type="PROSITE" id="PS00688">
    <property type="entry name" value="SIGMA54_INTERACT_3"/>
    <property type="match status" value="1"/>
</dbReference>
<feature type="compositionally biased region" description="Low complexity" evidence="7">
    <location>
        <begin position="416"/>
        <end position="450"/>
    </location>
</feature>
<dbReference type="Pfam" id="PF25601">
    <property type="entry name" value="AAA_lid_14"/>
    <property type="match status" value="1"/>
</dbReference>
<dbReference type="InterPro" id="IPR002078">
    <property type="entry name" value="Sigma_54_int"/>
</dbReference>
<evidence type="ECO:0000256" key="4">
    <source>
        <dbReference type="ARBA" id="ARBA00023125"/>
    </source>
</evidence>
<evidence type="ECO:0000313" key="10">
    <source>
        <dbReference type="EMBL" id="WXB12722.1"/>
    </source>
</evidence>
<dbReference type="PANTHER" id="PTHR32071">
    <property type="entry name" value="TRANSCRIPTIONAL REGULATORY PROTEIN"/>
    <property type="match status" value="1"/>
</dbReference>
<dbReference type="InterPro" id="IPR009057">
    <property type="entry name" value="Homeodomain-like_sf"/>
</dbReference>
<dbReference type="InterPro" id="IPR058031">
    <property type="entry name" value="AAA_lid_NorR"/>
</dbReference>
<gene>
    <name evidence="10" type="ORF">LZC94_33335</name>
</gene>
<dbReference type="SUPFAM" id="SSF46689">
    <property type="entry name" value="Homeodomain-like"/>
    <property type="match status" value="1"/>
</dbReference>
<organism evidence="10 11">
    <name type="scientific">Pendulispora albinea</name>
    <dbReference type="NCBI Taxonomy" id="2741071"/>
    <lineage>
        <taxon>Bacteria</taxon>
        <taxon>Pseudomonadati</taxon>
        <taxon>Myxococcota</taxon>
        <taxon>Myxococcia</taxon>
        <taxon>Myxococcales</taxon>
        <taxon>Sorangiineae</taxon>
        <taxon>Pendulisporaceae</taxon>
        <taxon>Pendulispora</taxon>
    </lineage>
</organism>
<evidence type="ECO:0000256" key="6">
    <source>
        <dbReference type="PROSITE-ProRule" id="PRU00169"/>
    </source>
</evidence>
<feature type="domain" description="Response regulatory" evidence="9">
    <location>
        <begin position="5"/>
        <end position="124"/>
    </location>
</feature>
<dbReference type="SMART" id="SM00448">
    <property type="entry name" value="REC"/>
    <property type="match status" value="1"/>
</dbReference>
<dbReference type="InterPro" id="IPR001789">
    <property type="entry name" value="Sig_transdc_resp-reg_receiver"/>
</dbReference>
<dbReference type="SUPFAM" id="SSF52172">
    <property type="entry name" value="CheY-like"/>
    <property type="match status" value="1"/>
</dbReference>
<keyword evidence="4" id="KW-0238">DNA-binding</keyword>
<evidence type="ECO:0000256" key="7">
    <source>
        <dbReference type="SAM" id="MobiDB-lite"/>
    </source>
</evidence>
<keyword evidence="5" id="KW-0804">Transcription</keyword>
<keyword evidence="3" id="KW-0805">Transcription regulation</keyword>
<dbReference type="Pfam" id="PF02954">
    <property type="entry name" value="HTH_8"/>
    <property type="match status" value="1"/>
</dbReference>
<keyword evidence="6" id="KW-0597">Phosphoprotein</keyword>
<dbReference type="Gene3D" id="1.10.10.60">
    <property type="entry name" value="Homeodomain-like"/>
    <property type="match status" value="1"/>
</dbReference>
<evidence type="ECO:0000256" key="5">
    <source>
        <dbReference type="ARBA" id="ARBA00023163"/>
    </source>
</evidence>
<dbReference type="PROSITE" id="PS50045">
    <property type="entry name" value="SIGMA54_INTERACT_4"/>
    <property type="match status" value="1"/>
</dbReference>
<keyword evidence="1" id="KW-0547">Nucleotide-binding</keyword>
<dbReference type="InterPro" id="IPR011006">
    <property type="entry name" value="CheY-like_superfamily"/>
</dbReference>
<dbReference type="CDD" id="cd00009">
    <property type="entry name" value="AAA"/>
    <property type="match status" value="1"/>
</dbReference>
<protein>
    <submittedName>
        <fullName evidence="10">Sigma-54 dependent transcriptional regulator</fullName>
    </submittedName>
</protein>
<dbReference type="InterPro" id="IPR025943">
    <property type="entry name" value="Sigma_54_int_dom_ATP-bd_2"/>
</dbReference>
<feature type="modified residue" description="4-aspartylphosphate" evidence="6">
    <location>
        <position position="54"/>
    </location>
</feature>
<dbReference type="SMART" id="SM00382">
    <property type="entry name" value="AAA"/>
    <property type="match status" value="1"/>
</dbReference>
<name>A0ABZ2LPP1_9BACT</name>
<dbReference type="SUPFAM" id="SSF52540">
    <property type="entry name" value="P-loop containing nucleoside triphosphate hydrolases"/>
    <property type="match status" value="1"/>
</dbReference>
<evidence type="ECO:0000259" key="9">
    <source>
        <dbReference type="PROSITE" id="PS50110"/>
    </source>
</evidence>
<accession>A0ABZ2LPP1</accession>
<dbReference type="InterPro" id="IPR003593">
    <property type="entry name" value="AAA+_ATPase"/>
</dbReference>
<dbReference type="Pfam" id="PF00158">
    <property type="entry name" value="Sigma54_activat"/>
    <property type="match status" value="1"/>
</dbReference>
<proteinExistence type="predicted"/>
<sequence>MSALRVLVVEDQPAVAKALQFLLEVNDIAVAVVSSPAAAIELVEAEDVGVVIQDMNFSAGAVSGEEGLALFRRLRAIDPDLPVLAMTAWSSLETAVEMVKSGAADYLAKPWDDTKLLTSVRNLLRMRELALENERLKHEKTSAKGELGRKFELAGLVYESAIMHRVVSLACQVASADVPVLITGPNGAGKEMIAEILHANSRRKTAPFVKVNAGALPDDLLEAELFGAESGAYTGSTKRRIGRFEAAHGGTLFLDEIGNLSAAGQMKLLRAVQRGEFERLGSSETRKVDVRILAATNADLQAAIGKGAFREDLFFRLNVIEIEVPALRARPEDVLPLASEFLARNASAANKPLSAAARAVLREYSWPGNVRELMNRIQRASIVATGAEITPEDLGLGRAEMAGVAAGESGDGGSAPGSAGAFHVANAPGAPGSSSSPGVSSAPGFSSSSSDNQERKELELLLRECDGMISRVAARLGVSRQALYRRMQRLGIVLERRPKT</sequence>
<dbReference type="PROSITE" id="PS50110">
    <property type="entry name" value="RESPONSE_REGULATORY"/>
    <property type="match status" value="1"/>
</dbReference>
<feature type="region of interest" description="Disordered" evidence="7">
    <location>
        <begin position="405"/>
        <end position="453"/>
    </location>
</feature>
<dbReference type="Gene3D" id="1.10.8.60">
    <property type="match status" value="1"/>
</dbReference>
<keyword evidence="2" id="KW-0067">ATP-binding</keyword>
<dbReference type="PROSITE" id="PS00676">
    <property type="entry name" value="SIGMA54_INTERACT_2"/>
    <property type="match status" value="1"/>
</dbReference>
<evidence type="ECO:0000256" key="1">
    <source>
        <dbReference type="ARBA" id="ARBA00022741"/>
    </source>
</evidence>
<reference evidence="10 11" key="1">
    <citation type="submission" date="2021-12" db="EMBL/GenBank/DDBJ databases">
        <title>Discovery of the Pendulisporaceae a myxobacterial family with distinct sporulation behavior and unique specialized metabolism.</title>
        <authorList>
            <person name="Garcia R."/>
            <person name="Popoff A."/>
            <person name="Bader C.D."/>
            <person name="Loehr J."/>
            <person name="Walesch S."/>
            <person name="Walt C."/>
            <person name="Boldt J."/>
            <person name="Bunk B."/>
            <person name="Haeckl F.J.F.P.J."/>
            <person name="Gunesch A.P."/>
            <person name="Birkelbach J."/>
            <person name="Nuebel U."/>
            <person name="Pietschmann T."/>
            <person name="Bach T."/>
            <person name="Mueller R."/>
        </authorList>
    </citation>
    <scope>NUCLEOTIDE SEQUENCE [LARGE SCALE GENOMIC DNA]</scope>
    <source>
        <strain evidence="10 11">MSr11954</strain>
    </source>
</reference>
<dbReference type="InterPro" id="IPR002197">
    <property type="entry name" value="HTH_Fis"/>
</dbReference>
<evidence type="ECO:0000256" key="2">
    <source>
        <dbReference type="ARBA" id="ARBA00022840"/>
    </source>
</evidence>
<dbReference type="Pfam" id="PF00072">
    <property type="entry name" value="Response_reg"/>
    <property type="match status" value="1"/>
</dbReference>
<feature type="domain" description="Sigma-54 factor interaction" evidence="8">
    <location>
        <begin position="156"/>
        <end position="382"/>
    </location>
</feature>
<dbReference type="Gene3D" id="3.40.50.300">
    <property type="entry name" value="P-loop containing nucleotide triphosphate hydrolases"/>
    <property type="match status" value="1"/>
</dbReference>
<evidence type="ECO:0000259" key="8">
    <source>
        <dbReference type="PROSITE" id="PS50045"/>
    </source>
</evidence>
<dbReference type="Gene3D" id="3.40.50.2300">
    <property type="match status" value="1"/>
</dbReference>
<dbReference type="InterPro" id="IPR025944">
    <property type="entry name" value="Sigma_54_int_dom_CS"/>
</dbReference>